<dbReference type="Gene3D" id="3.20.20.140">
    <property type="entry name" value="Metal-dependent hydrolases"/>
    <property type="match status" value="1"/>
</dbReference>
<dbReference type="InterPro" id="IPR001130">
    <property type="entry name" value="TatD-like"/>
</dbReference>
<proteinExistence type="predicted"/>
<dbReference type="GeneID" id="6069282"/>
<dbReference type="OrthoDB" id="413993at2759"/>
<dbReference type="EMBL" id="DS547091">
    <property type="protein sequence ID" value="EDR15202.1"/>
    <property type="molecule type" value="Genomic_DNA"/>
</dbReference>
<dbReference type="InterPro" id="IPR032466">
    <property type="entry name" value="Metal_Hydrolase"/>
</dbReference>
<feature type="non-terminal residue" evidence="1">
    <location>
        <position position="1"/>
    </location>
</feature>
<reference evidence="1 2" key="1">
    <citation type="journal article" date="2008" name="Nature">
        <title>The genome of Laccaria bicolor provides insights into mycorrhizal symbiosis.</title>
        <authorList>
            <person name="Martin F."/>
            <person name="Aerts A."/>
            <person name="Ahren D."/>
            <person name="Brun A."/>
            <person name="Danchin E.G.J."/>
            <person name="Duchaussoy F."/>
            <person name="Gibon J."/>
            <person name="Kohler A."/>
            <person name="Lindquist E."/>
            <person name="Pereda V."/>
            <person name="Salamov A."/>
            <person name="Shapiro H.J."/>
            <person name="Wuyts J."/>
            <person name="Blaudez D."/>
            <person name="Buee M."/>
            <person name="Brokstein P."/>
            <person name="Canbaeck B."/>
            <person name="Cohen D."/>
            <person name="Courty P.E."/>
            <person name="Coutinho P.M."/>
            <person name="Delaruelle C."/>
            <person name="Detter J.C."/>
            <person name="Deveau A."/>
            <person name="DiFazio S."/>
            <person name="Duplessis S."/>
            <person name="Fraissinet-Tachet L."/>
            <person name="Lucic E."/>
            <person name="Frey-Klett P."/>
            <person name="Fourrey C."/>
            <person name="Feussner I."/>
            <person name="Gay G."/>
            <person name="Grimwood J."/>
            <person name="Hoegger P.J."/>
            <person name="Jain P."/>
            <person name="Kilaru S."/>
            <person name="Labbe J."/>
            <person name="Lin Y.C."/>
            <person name="Legue V."/>
            <person name="Le Tacon F."/>
            <person name="Marmeisse R."/>
            <person name="Melayah D."/>
            <person name="Montanini B."/>
            <person name="Muratet M."/>
            <person name="Nehls U."/>
            <person name="Niculita-Hirzel H."/>
            <person name="Oudot-Le Secq M.P."/>
            <person name="Peter M."/>
            <person name="Quesneville H."/>
            <person name="Rajashekar B."/>
            <person name="Reich M."/>
            <person name="Rouhier N."/>
            <person name="Schmutz J."/>
            <person name="Yin T."/>
            <person name="Chalot M."/>
            <person name="Henrissat B."/>
            <person name="Kuees U."/>
            <person name="Lucas S."/>
            <person name="Van de Peer Y."/>
            <person name="Podila G.K."/>
            <person name="Polle A."/>
            <person name="Pukkila P.J."/>
            <person name="Richardson P.M."/>
            <person name="Rouze P."/>
            <person name="Sanders I.R."/>
            <person name="Stajich J.E."/>
            <person name="Tunlid A."/>
            <person name="Tuskan G."/>
            <person name="Grigoriev I.V."/>
        </authorList>
    </citation>
    <scope>NUCLEOTIDE SEQUENCE [LARGE SCALE GENOMIC DNA]</scope>
    <source>
        <strain evidence="2">S238N-H82 / ATCC MYA-4686</strain>
    </source>
</reference>
<dbReference type="SUPFAM" id="SSF51556">
    <property type="entry name" value="Metallo-dependent hydrolases"/>
    <property type="match status" value="1"/>
</dbReference>
<evidence type="ECO:0000313" key="2">
    <source>
        <dbReference type="Proteomes" id="UP000001194"/>
    </source>
</evidence>
<dbReference type="Pfam" id="PF01026">
    <property type="entry name" value="TatD_DNase"/>
    <property type="match status" value="1"/>
</dbReference>
<dbReference type="PANTHER" id="PTHR47345">
    <property type="entry name" value="CUT9-INTERACTING PROTEIN SCN1"/>
    <property type="match status" value="1"/>
</dbReference>
<dbReference type="RefSeq" id="XP_001873410.1">
    <property type="nucleotide sequence ID" value="XM_001873375.1"/>
</dbReference>
<sequence>IVDVHCHPTDSATSSNSMDSLKITVCAMSTKTSDQQRVRDLATLYPQKVVPCFGYHPWFTHLIAVDENLSKEAHYRSLFNSSVKVHDVDVLAKLCRSLPDPTPLSSVLAELRHNLSSFPNAMLGEVGLDRACRVSFEHLATPRVLSPFTVPLNHQIVILEAQVDLAVEFGRNISIHSVKAQGATLEFLSRMKTKHGDRWNEISIDLHSCGLSKETWLDIERKYQNVFLSLSNVINSRHPDHRALLAACASNRILVESDYHDI</sequence>
<evidence type="ECO:0000313" key="1">
    <source>
        <dbReference type="EMBL" id="EDR15202.1"/>
    </source>
</evidence>
<dbReference type="InParanoid" id="B0CRH6"/>
<dbReference type="HOGENOM" id="CLU_031506_3_2_1"/>
<dbReference type="FunCoup" id="B0CRH6">
    <property type="interactions" value="15"/>
</dbReference>
<protein>
    <submittedName>
        <fullName evidence="1">Predicted protein</fullName>
    </submittedName>
</protein>
<dbReference type="GO" id="GO:0016788">
    <property type="term" value="F:hydrolase activity, acting on ester bonds"/>
    <property type="evidence" value="ECO:0007669"/>
    <property type="project" value="InterPro"/>
</dbReference>
<dbReference type="KEGG" id="lbc:LACBIDRAFT_160357"/>
<name>B0CRH6_LACBS</name>
<dbReference type="AlphaFoldDB" id="B0CRH6"/>
<organism evidence="2">
    <name type="scientific">Laccaria bicolor (strain S238N-H82 / ATCC MYA-4686)</name>
    <name type="common">Bicoloured deceiver</name>
    <name type="synonym">Laccaria laccata var. bicolor</name>
    <dbReference type="NCBI Taxonomy" id="486041"/>
    <lineage>
        <taxon>Eukaryota</taxon>
        <taxon>Fungi</taxon>
        <taxon>Dikarya</taxon>
        <taxon>Basidiomycota</taxon>
        <taxon>Agaricomycotina</taxon>
        <taxon>Agaricomycetes</taxon>
        <taxon>Agaricomycetidae</taxon>
        <taxon>Agaricales</taxon>
        <taxon>Agaricineae</taxon>
        <taxon>Hydnangiaceae</taxon>
        <taxon>Laccaria</taxon>
    </lineage>
</organism>
<dbReference type="InterPro" id="IPR053044">
    <property type="entry name" value="Metallo-hydrolase/TatD-type"/>
</dbReference>
<accession>B0CRH6</accession>
<dbReference type="Proteomes" id="UP000001194">
    <property type="component" value="Unassembled WGS sequence"/>
</dbReference>
<dbReference type="PANTHER" id="PTHR47345:SF1">
    <property type="entry name" value="CUT9-INTERACTING PROTEIN SCN1"/>
    <property type="match status" value="1"/>
</dbReference>
<keyword evidence="2" id="KW-1185">Reference proteome</keyword>
<gene>
    <name evidence="1" type="ORF">LACBIDRAFT_160357</name>
</gene>
<feature type="non-terminal residue" evidence="1">
    <location>
        <position position="262"/>
    </location>
</feature>